<dbReference type="FunCoup" id="A0A0D2U5U7">
    <property type="interactions" value="493"/>
</dbReference>
<dbReference type="InterPro" id="IPR050590">
    <property type="entry name" value="Exosome_comp_Rrp42_subfam"/>
</dbReference>
<dbReference type="InterPro" id="IPR027408">
    <property type="entry name" value="PNPase/RNase_PH_dom_sf"/>
</dbReference>
<proteinExistence type="inferred from homology"/>
<evidence type="ECO:0000256" key="7">
    <source>
        <dbReference type="ARBA" id="ARBA00022884"/>
    </source>
</evidence>
<name>A0A0D2U5U7_CAPO3</name>
<dbReference type="CDD" id="cd11369">
    <property type="entry name" value="RNase_PH_RRP43"/>
    <property type="match status" value="1"/>
</dbReference>
<evidence type="ECO:0000259" key="11">
    <source>
        <dbReference type="Pfam" id="PF01138"/>
    </source>
</evidence>
<dbReference type="eggNOG" id="KOG1613">
    <property type="taxonomic scope" value="Eukaryota"/>
</dbReference>
<dbReference type="GO" id="GO:0000176">
    <property type="term" value="C:nuclear exosome (RNase complex)"/>
    <property type="evidence" value="ECO:0007669"/>
    <property type="project" value="TreeGrafter"/>
</dbReference>
<dbReference type="Gene3D" id="3.30.230.70">
    <property type="entry name" value="GHMP Kinase, N-terminal domain"/>
    <property type="match status" value="1"/>
</dbReference>
<evidence type="ECO:0000256" key="10">
    <source>
        <dbReference type="SAM" id="MobiDB-lite"/>
    </source>
</evidence>
<dbReference type="Proteomes" id="UP000008743">
    <property type="component" value="Unassembled WGS sequence"/>
</dbReference>
<dbReference type="Pfam" id="PF01138">
    <property type="entry name" value="RNase_PH"/>
    <property type="match status" value="1"/>
</dbReference>
<keyword evidence="5" id="KW-0698">rRNA processing</keyword>
<protein>
    <recommendedName>
        <fullName evidence="9">Ribosomal RNA-processing protein 43</fullName>
    </recommendedName>
</protein>
<dbReference type="PANTHER" id="PTHR11097">
    <property type="entry name" value="EXOSOME COMPLEX EXONUCLEASE RIBOSOMAL RNA PROCESSING PROTEIN"/>
    <property type="match status" value="1"/>
</dbReference>
<dbReference type="InterPro" id="IPR036345">
    <property type="entry name" value="ExoRNase_PH_dom2_sf"/>
</dbReference>
<evidence type="ECO:0000313" key="13">
    <source>
        <dbReference type="EMBL" id="KJE90501.1"/>
    </source>
</evidence>
<comment type="subcellular location">
    <subcellularLocation>
        <location evidence="1">Cytoplasm</location>
    </subcellularLocation>
    <subcellularLocation>
        <location evidence="2">Nucleus</location>
        <location evidence="2">Nucleolus</location>
    </subcellularLocation>
</comment>
<dbReference type="GO" id="GO:0071028">
    <property type="term" value="P:nuclear mRNA surveillance"/>
    <property type="evidence" value="ECO:0007669"/>
    <property type="project" value="TreeGrafter"/>
</dbReference>
<dbReference type="PANTHER" id="PTHR11097:SF9">
    <property type="entry name" value="EXOSOME COMPLEX COMPONENT RRP43"/>
    <property type="match status" value="1"/>
</dbReference>
<evidence type="ECO:0000256" key="9">
    <source>
        <dbReference type="ARBA" id="ARBA00030617"/>
    </source>
</evidence>
<sequence>MASEAVAAADSVELAQLQRDAETFKRVHPLEYYRRFLSQQLRPDGRGLERFRDTSLSINPLATAHASALAKIGQTSVLCGIKAELAVPSLQTPGWGFVVTNVTFPPMCSASSRLGPPSEQAQALSRLMHGLVVGKQAASSTATAPSVPAPTTPLKSQSAQAGMAESNPADAGARGIVDLNELCITRGELCWCLYVDAVCLDDAGNSTDAALLAIVGALHALVLPAVTLDAASGKPGFNPSGNSTQLTLPATPFAATFSLFDGNAFTLADPTAEEEAMQSGAVTIVADVSSENPTLWTVHKPGGTPLSATALRQCISQAVERIKTLDALLQAELASQSTAME</sequence>
<keyword evidence="4" id="KW-0963">Cytoplasm</keyword>
<accession>A0A0D2U5U7</accession>
<dbReference type="AlphaFoldDB" id="A0A0D2U5U7"/>
<dbReference type="Pfam" id="PF03725">
    <property type="entry name" value="RNase_PH_C"/>
    <property type="match status" value="1"/>
</dbReference>
<evidence type="ECO:0000259" key="12">
    <source>
        <dbReference type="Pfam" id="PF03725"/>
    </source>
</evidence>
<gene>
    <name evidence="13" type="ORF">CAOG_001811</name>
</gene>
<dbReference type="GO" id="GO:0000467">
    <property type="term" value="P:exonucleolytic trimming to generate mature 3'-end of 5.8S rRNA from tricistronic rRNA transcript (SSU-rRNA, 5.8S rRNA, LSU-rRNA)"/>
    <property type="evidence" value="ECO:0007669"/>
    <property type="project" value="TreeGrafter"/>
</dbReference>
<dbReference type="GO" id="GO:0071038">
    <property type="term" value="P:TRAMP-dependent tRNA surveillance pathway"/>
    <property type="evidence" value="ECO:0007669"/>
    <property type="project" value="TreeGrafter"/>
</dbReference>
<dbReference type="InterPro" id="IPR020568">
    <property type="entry name" value="Ribosomal_Su5_D2-typ_SF"/>
</dbReference>
<dbReference type="InParanoid" id="A0A0D2U5U7"/>
<evidence type="ECO:0000256" key="5">
    <source>
        <dbReference type="ARBA" id="ARBA00022552"/>
    </source>
</evidence>
<dbReference type="InterPro" id="IPR001247">
    <property type="entry name" value="ExoRNase_PH_dom1"/>
</dbReference>
<dbReference type="PhylomeDB" id="A0A0D2U5U7"/>
<keyword evidence="14" id="KW-1185">Reference proteome</keyword>
<evidence type="ECO:0000256" key="8">
    <source>
        <dbReference type="ARBA" id="ARBA00023242"/>
    </source>
</evidence>
<dbReference type="GO" id="GO:0005730">
    <property type="term" value="C:nucleolus"/>
    <property type="evidence" value="ECO:0007669"/>
    <property type="project" value="UniProtKB-SubCell"/>
</dbReference>
<keyword evidence="6" id="KW-0271">Exosome</keyword>
<evidence type="ECO:0000313" key="14">
    <source>
        <dbReference type="Proteomes" id="UP000008743"/>
    </source>
</evidence>
<evidence type="ECO:0000256" key="3">
    <source>
        <dbReference type="ARBA" id="ARBA00006678"/>
    </source>
</evidence>
<evidence type="ECO:0000256" key="6">
    <source>
        <dbReference type="ARBA" id="ARBA00022835"/>
    </source>
</evidence>
<dbReference type="GO" id="GO:0035925">
    <property type="term" value="F:mRNA 3'-UTR AU-rich region binding"/>
    <property type="evidence" value="ECO:0007669"/>
    <property type="project" value="TreeGrafter"/>
</dbReference>
<organism evidence="13 14">
    <name type="scientific">Capsaspora owczarzaki (strain ATCC 30864)</name>
    <dbReference type="NCBI Taxonomy" id="595528"/>
    <lineage>
        <taxon>Eukaryota</taxon>
        <taxon>Filasterea</taxon>
        <taxon>Capsaspora</taxon>
    </lineage>
</organism>
<evidence type="ECO:0000256" key="2">
    <source>
        <dbReference type="ARBA" id="ARBA00004604"/>
    </source>
</evidence>
<dbReference type="GO" id="GO:0034473">
    <property type="term" value="P:U1 snRNA 3'-end processing"/>
    <property type="evidence" value="ECO:0007669"/>
    <property type="project" value="TreeGrafter"/>
</dbReference>
<feature type="domain" description="Exoribonuclease phosphorolytic" evidence="12">
    <location>
        <begin position="252"/>
        <end position="320"/>
    </location>
</feature>
<dbReference type="EMBL" id="KE346361">
    <property type="protein sequence ID" value="KJE90501.1"/>
    <property type="molecule type" value="Genomic_DNA"/>
</dbReference>
<dbReference type="SUPFAM" id="SSF54211">
    <property type="entry name" value="Ribosomal protein S5 domain 2-like"/>
    <property type="match status" value="1"/>
</dbReference>
<dbReference type="InterPro" id="IPR015847">
    <property type="entry name" value="ExoRNase_PH_dom2"/>
</dbReference>
<dbReference type="InterPro" id="IPR033196">
    <property type="entry name" value="Rrp43"/>
</dbReference>
<evidence type="ECO:0000256" key="1">
    <source>
        <dbReference type="ARBA" id="ARBA00004496"/>
    </source>
</evidence>
<dbReference type="OrthoDB" id="45882at2759"/>
<feature type="domain" description="Exoribonuclease phosphorolytic" evidence="11">
    <location>
        <begin position="51"/>
        <end position="221"/>
    </location>
</feature>
<evidence type="ECO:0000256" key="4">
    <source>
        <dbReference type="ARBA" id="ARBA00022490"/>
    </source>
</evidence>
<keyword evidence="7" id="KW-0694">RNA-binding</keyword>
<dbReference type="GO" id="GO:0034475">
    <property type="term" value="P:U4 snRNA 3'-end processing"/>
    <property type="evidence" value="ECO:0007669"/>
    <property type="project" value="TreeGrafter"/>
</dbReference>
<dbReference type="STRING" id="595528.A0A0D2U5U7"/>
<dbReference type="SUPFAM" id="SSF55666">
    <property type="entry name" value="Ribonuclease PH domain 2-like"/>
    <property type="match status" value="1"/>
</dbReference>
<dbReference type="GO" id="GO:0034476">
    <property type="term" value="P:U5 snRNA 3'-end processing"/>
    <property type="evidence" value="ECO:0007669"/>
    <property type="project" value="TreeGrafter"/>
</dbReference>
<dbReference type="GO" id="GO:0016075">
    <property type="term" value="P:rRNA catabolic process"/>
    <property type="evidence" value="ECO:0007669"/>
    <property type="project" value="TreeGrafter"/>
</dbReference>
<dbReference type="GO" id="GO:0071035">
    <property type="term" value="P:nuclear polyadenylation-dependent rRNA catabolic process"/>
    <property type="evidence" value="ECO:0007669"/>
    <property type="project" value="TreeGrafter"/>
</dbReference>
<reference evidence="14" key="1">
    <citation type="submission" date="2011-02" db="EMBL/GenBank/DDBJ databases">
        <title>The Genome Sequence of Capsaspora owczarzaki ATCC 30864.</title>
        <authorList>
            <person name="Russ C."/>
            <person name="Cuomo C."/>
            <person name="Burger G."/>
            <person name="Gray M.W."/>
            <person name="Holland P.W.H."/>
            <person name="King N."/>
            <person name="Lang F.B.F."/>
            <person name="Roger A.J."/>
            <person name="Ruiz-Trillo I."/>
            <person name="Young S.K."/>
            <person name="Zeng Q."/>
            <person name="Gargeya S."/>
            <person name="Alvarado L."/>
            <person name="Berlin A."/>
            <person name="Chapman S.B."/>
            <person name="Chen Z."/>
            <person name="Freedman E."/>
            <person name="Gellesch M."/>
            <person name="Goldberg J."/>
            <person name="Griggs A."/>
            <person name="Gujja S."/>
            <person name="Heilman E."/>
            <person name="Heiman D."/>
            <person name="Howarth C."/>
            <person name="Mehta T."/>
            <person name="Neiman D."/>
            <person name="Pearson M."/>
            <person name="Roberts A."/>
            <person name="Saif S."/>
            <person name="Shea T."/>
            <person name="Shenoy N."/>
            <person name="Sisk P."/>
            <person name="Stolte C."/>
            <person name="Sykes S."/>
            <person name="White J."/>
            <person name="Yandava C."/>
            <person name="Haas B."/>
            <person name="Nusbaum C."/>
            <person name="Birren B."/>
        </authorList>
    </citation>
    <scope>NUCLEOTIDE SEQUENCE</scope>
    <source>
        <strain evidence="14">ATCC 30864</strain>
    </source>
</reference>
<comment type="similarity">
    <text evidence="3">Belongs to the RNase PH family.</text>
</comment>
<keyword evidence="8" id="KW-0539">Nucleus</keyword>
<feature type="region of interest" description="Disordered" evidence="10">
    <location>
        <begin position="142"/>
        <end position="170"/>
    </location>
</feature>
<dbReference type="GO" id="GO:0000177">
    <property type="term" value="C:cytoplasmic exosome (RNase complex)"/>
    <property type="evidence" value="ECO:0007669"/>
    <property type="project" value="TreeGrafter"/>
</dbReference>
<dbReference type="RefSeq" id="XP_004364679.2">
    <property type="nucleotide sequence ID" value="XM_004364622.2"/>
</dbReference>